<dbReference type="GO" id="GO:0043565">
    <property type="term" value="F:sequence-specific DNA binding"/>
    <property type="evidence" value="ECO:0007669"/>
    <property type="project" value="InterPro"/>
</dbReference>
<protein>
    <submittedName>
        <fullName evidence="5">Helix-turn-helix transcriptional regulator</fullName>
    </submittedName>
</protein>
<reference evidence="5 6" key="1">
    <citation type="submission" date="2020-04" db="EMBL/GenBank/DDBJ databases">
        <title>Nesterenkonia sp. nov., isolated from marine sediment.</title>
        <authorList>
            <person name="Zhang G."/>
        </authorList>
    </citation>
    <scope>NUCLEOTIDE SEQUENCE [LARGE SCALE GENOMIC DNA]</scope>
    <source>
        <strain evidence="5 6">MY13</strain>
    </source>
</reference>
<dbReference type="PANTHER" id="PTHR46796">
    <property type="entry name" value="HTH-TYPE TRANSCRIPTIONAL ACTIVATOR RHAS-RELATED"/>
    <property type="match status" value="1"/>
</dbReference>
<dbReference type="PANTHER" id="PTHR46796:SF14">
    <property type="entry name" value="TRANSCRIPTIONAL REGULATORY PROTEIN"/>
    <property type="match status" value="1"/>
</dbReference>
<dbReference type="SUPFAM" id="SSF46689">
    <property type="entry name" value="Homeodomain-like"/>
    <property type="match status" value="2"/>
</dbReference>
<evidence type="ECO:0000256" key="3">
    <source>
        <dbReference type="ARBA" id="ARBA00023163"/>
    </source>
</evidence>
<dbReference type="PRINTS" id="PR00032">
    <property type="entry name" value="HTHARAC"/>
</dbReference>
<feature type="domain" description="HTH araC/xylS-type" evidence="4">
    <location>
        <begin position="11"/>
        <end position="109"/>
    </location>
</feature>
<gene>
    <name evidence="5" type="ORF">HGQ17_03945</name>
</gene>
<evidence type="ECO:0000313" key="6">
    <source>
        <dbReference type="Proteomes" id="UP000523139"/>
    </source>
</evidence>
<dbReference type="AlphaFoldDB" id="A0A7X8TIE2"/>
<dbReference type="PROSITE" id="PS00041">
    <property type="entry name" value="HTH_ARAC_FAMILY_1"/>
    <property type="match status" value="1"/>
</dbReference>
<keyword evidence="3" id="KW-0804">Transcription</keyword>
<dbReference type="SMART" id="SM00342">
    <property type="entry name" value="HTH_ARAC"/>
    <property type="match status" value="1"/>
</dbReference>
<evidence type="ECO:0000256" key="2">
    <source>
        <dbReference type="ARBA" id="ARBA00023125"/>
    </source>
</evidence>
<organism evidence="5 6">
    <name type="scientific">Nesterenkonia sedimenti</name>
    <dbReference type="NCBI Taxonomy" id="1463632"/>
    <lineage>
        <taxon>Bacteria</taxon>
        <taxon>Bacillati</taxon>
        <taxon>Actinomycetota</taxon>
        <taxon>Actinomycetes</taxon>
        <taxon>Micrococcales</taxon>
        <taxon>Micrococcaceae</taxon>
        <taxon>Nesterenkonia</taxon>
    </lineage>
</organism>
<sequence length="140" mass="15969">MQAESETRRLLRARDAMDRRFAEPLNVPAVAQVAWMSPAHFTRRFRAVFGQTPHQYLYRRRIERAQWLLRTTPIPVTEIARAVGYESLGTFTRTFRRLVGTTPTQFRDEAPAPGVPSCFARAWRESSSFGEAEPAEASIG</sequence>
<keyword evidence="1" id="KW-0805">Transcription regulation</keyword>
<keyword evidence="2" id="KW-0238">DNA-binding</keyword>
<dbReference type="PROSITE" id="PS01124">
    <property type="entry name" value="HTH_ARAC_FAMILY_2"/>
    <property type="match status" value="1"/>
</dbReference>
<dbReference type="InterPro" id="IPR020449">
    <property type="entry name" value="Tscrpt_reg_AraC-type_HTH"/>
</dbReference>
<dbReference type="Gene3D" id="1.10.10.60">
    <property type="entry name" value="Homeodomain-like"/>
    <property type="match status" value="2"/>
</dbReference>
<evidence type="ECO:0000259" key="4">
    <source>
        <dbReference type="PROSITE" id="PS01124"/>
    </source>
</evidence>
<dbReference type="InterPro" id="IPR050204">
    <property type="entry name" value="AraC_XylS_family_regulators"/>
</dbReference>
<dbReference type="Proteomes" id="UP000523139">
    <property type="component" value="Unassembled WGS sequence"/>
</dbReference>
<dbReference type="RefSeq" id="WP_168886660.1">
    <property type="nucleotide sequence ID" value="NZ_JABAHY010000002.1"/>
</dbReference>
<dbReference type="EMBL" id="JABAHY010000002">
    <property type="protein sequence ID" value="NLS09169.1"/>
    <property type="molecule type" value="Genomic_DNA"/>
</dbReference>
<dbReference type="InterPro" id="IPR018060">
    <property type="entry name" value="HTH_AraC"/>
</dbReference>
<dbReference type="InterPro" id="IPR018062">
    <property type="entry name" value="HTH_AraC-typ_CS"/>
</dbReference>
<proteinExistence type="predicted"/>
<accession>A0A7X8TIE2</accession>
<dbReference type="GO" id="GO:0003700">
    <property type="term" value="F:DNA-binding transcription factor activity"/>
    <property type="evidence" value="ECO:0007669"/>
    <property type="project" value="InterPro"/>
</dbReference>
<name>A0A7X8TIE2_9MICC</name>
<keyword evidence="6" id="KW-1185">Reference proteome</keyword>
<dbReference type="InterPro" id="IPR009057">
    <property type="entry name" value="Homeodomain-like_sf"/>
</dbReference>
<dbReference type="Pfam" id="PF12833">
    <property type="entry name" value="HTH_18"/>
    <property type="match status" value="1"/>
</dbReference>
<evidence type="ECO:0000256" key="1">
    <source>
        <dbReference type="ARBA" id="ARBA00023015"/>
    </source>
</evidence>
<comment type="caution">
    <text evidence="5">The sequence shown here is derived from an EMBL/GenBank/DDBJ whole genome shotgun (WGS) entry which is preliminary data.</text>
</comment>
<evidence type="ECO:0000313" key="5">
    <source>
        <dbReference type="EMBL" id="NLS09169.1"/>
    </source>
</evidence>